<proteinExistence type="predicted"/>
<name>A0A7J7JFR1_BUGNE</name>
<protein>
    <submittedName>
        <fullName evidence="1">Uncharacterized protein</fullName>
    </submittedName>
</protein>
<dbReference type="EMBL" id="VXIV02002491">
    <property type="protein sequence ID" value="KAF6025139.1"/>
    <property type="molecule type" value="Genomic_DNA"/>
</dbReference>
<dbReference type="AlphaFoldDB" id="A0A7J7JFR1"/>
<sequence>MFRLYRPSAWWPTSSGLFSYSYWSVSFPENYVVVAILSQGHGEELDGFRSYSGIYSEGFQLSYFYNGGYSIYFSYMNADVQILPSNNFIC</sequence>
<organism evidence="1 2">
    <name type="scientific">Bugula neritina</name>
    <name type="common">Brown bryozoan</name>
    <name type="synonym">Sertularia neritina</name>
    <dbReference type="NCBI Taxonomy" id="10212"/>
    <lineage>
        <taxon>Eukaryota</taxon>
        <taxon>Metazoa</taxon>
        <taxon>Spiralia</taxon>
        <taxon>Lophotrochozoa</taxon>
        <taxon>Bryozoa</taxon>
        <taxon>Gymnolaemata</taxon>
        <taxon>Cheilostomatida</taxon>
        <taxon>Flustrina</taxon>
        <taxon>Buguloidea</taxon>
        <taxon>Bugulidae</taxon>
        <taxon>Bugula</taxon>
    </lineage>
</organism>
<comment type="caution">
    <text evidence="1">The sequence shown here is derived from an EMBL/GenBank/DDBJ whole genome shotgun (WGS) entry which is preliminary data.</text>
</comment>
<evidence type="ECO:0000313" key="2">
    <source>
        <dbReference type="Proteomes" id="UP000593567"/>
    </source>
</evidence>
<accession>A0A7J7JFR1</accession>
<dbReference type="Proteomes" id="UP000593567">
    <property type="component" value="Unassembled WGS sequence"/>
</dbReference>
<gene>
    <name evidence="1" type="ORF">EB796_016555</name>
</gene>
<reference evidence="1" key="1">
    <citation type="submission" date="2020-06" db="EMBL/GenBank/DDBJ databases">
        <title>Draft genome of Bugula neritina, a colonial animal packing powerful symbionts and potential medicines.</title>
        <authorList>
            <person name="Rayko M."/>
        </authorList>
    </citation>
    <scope>NUCLEOTIDE SEQUENCE [LARGE SCALE GENOMIC DNA]</scope>
    <source>
        <strain evidence="1">Kwan_BN1</strain>
    </source>
</reference>
<keyword evidence="2" id="KW-1185">Reference proteome</keyword>
<evidence type="ECO:0000313" key="1">
    <source>
        <dbReference type="EMBL" id="KAF6025139.1"/>
    </source>
</evidence>